<keyword evidence="5" id="KW-1185">Reference proteome</keyword>
<evidence type="ECO:0000256" key="1">
    <source>
        <dbReference type="RuleBase" id="RU004003"/>
    </source>
</evidence>
<feature type="domain" description="Type II/III secretion system secretin-like" evidence="2">
    <location>
        <begin position="219"/>
        <end position="373"/>
    </location>
</feature>
<dbReference type="Proteomes" id="UP000286985">
    <property type="component" value="Unassembled WGS sequence"/>
</dbReference>
<dbReference type="Pfam" id="PF13629">
    <property type="entry name" value="T2SS-T3SS_pil_N"/>
    <property type="match status" value="1"/>
</dbReference>
<comment type="similarity">
    <text evidence="1">Belongs to the bacterial secretin family.</text>
</comment>
<dbReference type="PANTHER" id="PTHR30332:SF17">
    <property type="entry name" value="TYPE IV PILIATION SYSTEM PROTEIN DR_0774-RELATED"/>
    <property type="match status" value="1"/>
</dbReference>
<evidence type="ECO:0000259" key="2">
    <source>
        <dbReference type="Pfam" id="PF00263"/>
    </source>
</evidence>
<reference evidence="5" key="1">
    <citation type="journal article" date="2018" name="Front. Microbiol.">
        <title>Genome-Based Analysis Reveals the Taxonomy and Diversity of the Family Idiomarinaceae.</title>
        <authorList>
            <person name="Liu Y."/>
            <person name="Lai Q."/>
            <person name="Shao Z."/>
        </authorList>
    </citation>
    <scope>NUCLEOTIDE SEQUENCE [LARGE SCALE GENOMIC DNA]</scope>
    <source>
        <strain evidence="5">908033</strain>
    </source>
</reference>
<dbReference type="GO" id="GO:0009306">
    <property type="term" value="P:protein secretion"/>
    <property type="evidence" value="ECO:0007669"/>
    <property type="project" value="InterPro"/>
</dbReference>
<evidence type="ECO:0000313" key="4">
    <source>
        <dbReference type="EMBL" id="RUO46043.1"/>
    </source>
</evidence>
<sequence length="408" mass="44771">MPMFFSLTRLLVIIFVIGTCSHASVASAMREQTIQLDVGEVHVVNVDDVSDVIVGNEELLSAQLLDQELLILKALTSGHTELLLRYQDANKLTRIGVSITPSVRANEKVQLEWLAENMPELSINEHENFVLISGSLIESKYELLKQQAALNKHWLLQVSVEPEKQGRMIELEVKILEVKRQYARQLGIRWPGSYAGPQLSESAESWITLPVEVQSTLNLLEQKGHARVLAEPKLIAASGQQAEFLVGGEFPIPQVVGQGLQDVSFREYGIALDMAPIDLGQEGISTSIKAEISTIDPATSVNGIPGMLTRRVSSSITAASGELIVLSGLLSQEQSTQADLFPFLNQLPILGGLFRSKQFRSAETELLVIVSPQFKDDVDQHNARIENAQAAIDDFRMQASCVGLIDGL</sequence>
<evidence type="ECO:0000259" key="3">
    <source>
        <dbReference type="Pfam" id="PF13629"/>
    </source>
</evidence>
<proteinExistence type="inferred from homology"/>
<dbReference type="EMBL" id="PIPU01000009">
    <property type="protein sequence ID" value="RUO46043.1"/>
    <property type="molecule type" value="Genomic_DNA"/>
</dbReference>
<gene>
    <name evidence="4" type="ORF">CWE24_12160</name>
</gene>
<dbReference type="STRING" id="519452.SAMN04488139_0036"/>
<dbReference type="AlphaFoldDB" id="A0A432XBD5"/>
<name>A0A432XBD5_9GAMM</name>
<organism evidence="4 5">
    <name type="scientific">Pseudidiomarina donghaiensis</name>
    <dbReference type="NCBI Taxonomy" id="519452"/>
    <lineage>
        <taxon>Bacteria</taxon>
        <taxon>Pseudomonadati</taxon>
        <taxon>Pseudomonadota</taxon>
        <taxon>Gammaproteobacteria</taxon>
        <taxon>Alteromonadales</taxon>
        <taxon>Idiomarinaceae</taxon>
        <taxon>Pseudidiomarina</taxon>
    </lineage>
</organism>
<dbReference type="OrthoDB" id="9775455at2"/>
<evidence type="ECO:0000313" key="5">
    <source>
        <dbReference type="Proteomes" id="UP000286985"/>
    </source>
</evidence>
<dbReference type="InterPro" id="IPR050810">
    <property type="entry name" value="Bact_Secretion_Sys_Channel"/>
</dbReference>
<dbReference type="Pfam" id="PF00263">
    <property type="entry name" value="Secretin"/>
    <property type="match status" value="1"/>
</dbReference>
<feature type="domain" description="Pilus formation protein N-terminal" evidence="3">
    <location>
        <begin position="31"/>
        <end position="99"/>
    </location>
</feature>
<accession>A0A432XBD5</accession>
<dbReference type="InterPro" id="IPR004846">
    <property type="entry name" value="T2SS/T3SS_dom"/>
</dbReference>
<dbReference type="GO" id="GO:0015627">
    <property type="term" value="C:type II protein secretion system complex"/>
    <property type="evidence" value="ECO:0007669"/>
    <property type="project" value="TreeGrafter"/>
</dbReference>
<dbReference type="PANTHER" id="PTHR30332">
    <property type="entry name" value="PROBABLE GENERAL SECRETION PATHWAY PROTEIN D"/>
    <property type="match status" value="1"/>
</dbReference>
<comment type="caution">
    <text evidence="4">The sequence shown here is derived from an EMBL/GenBank/DDBJ whole genome shotgun (WGS) entry which is preliminary data.</text>
</comment>
<protein>
    <submittedName>
        <fullName evidence="4">Uncharacterized protein</fullName>
    </submittedName>
</protein>
<dbReference type="InterPro" id="IPR032789">
    <property type="entry name" value="T2SS-T3SS_pil_N"/>
</dbReference>